<evidence type="ECO:0000259" key="1">
    <source>
        <dbReference type="Pfam" id="PF12728"/>
    </source>
</evidence>
<dbReference type="GO" id="GO:0003677">
    <property type="term" value="F:DNA binding"/>
    <property type="evidence" value="ECO:0007669"/>
    <property type="project" value="InterPro"/>
</dbReference>
<sequence length="62" mass="6708">MSPQQNRLHSIPAAAEQLGIGRSTVYILMNEGKLRSVKVAGRRLISSDAIAEFIERAEQGAA</sequence>
<name>A0A917V797_9NOCA</name>
<dbReference type="RefSeq" id="WP_188828606.1">
    <property type="nucleotide sequence ID" value="NZ_BMMW01000002.1"/>
</dbReference>
<dbReference type="InterPro" id="IPR010093">
    <property type="entry name" value="SinI_DNA-bd"/>
</dbReference>
<dbReference type="NCBIfam" id="TIGR01764">
    <property type="entry name" value="excise"/>
    <property type="match status" value="1"/>
</dbReference>
<evidence type="ECO:0000313" key="3">
    <source>
        <dbReference type="Proteomes" id="UP000612956"/>
    </source>
</evidence>
<reference evidence="2" key="1">
    <citation type="journal article" date="2014" name="Int. J. Syst. Evol. Microbiol.">
        <title>Complete genome sequence of Corynebacterium casei LMG S-19264T (=DSM 44701T), isolated from a smear-ripened cheese.</title>
        <authorList>
            <consortium name="US DOE Joint Genome Institute (JGI-PGF)"/>
            <person name="Walter F."/>
            <person name="Albersmeier A."/>
            <person name="Kalinowski J."/>
            <person name="Ruckert C."/>
        </authorList>
    </citation>
    <scope>NUCLEOTIDE SEQUENCE</scope>
    <source>
        <strain evidence="2">CGMCC 4.7278</strain>
    </source>
</reference>
<feature type="domain" description="Helix-turn-helix" evidence="1">
    <location>
        <begin position="10"/>
        <end position="56"/>
    </location>
</feature>
<evidence type="ECO:0000313" key="2">
    <source>
        <dbReference type="EMBL" id="GGK48354.1"/>
    </source>
</evidence>
<organism evidence="2 3">
    <name type="scientific">Nocardia camponoti</name>
    <dbReference type="NCBI Taxonomy" id="1616106"/>
    <lineage>
        <taxon>Bacteria</taxon>
        <taxon>Bacillati</taxon>
        <taxon>Actinomycetota</taxon>
        <taxon>Actinomycetes</taxon>
        <taxon>Mycobacteriales</taxon>
        <taxon>Nocardiaceae</taxon>
        <taxon>Nocardia</taxon>
    </lineage>
</organism>
<proteinExistence type="predicted"/>
<dbReference type="Pfam" id="PF12728">
    <property type="entry name" value="HTH_17"/>
    <property type="match status" value="1"/>
</dbReference>
<dbReference type="EMBL" id="BMMW01000002">
    <property type="protein sequence ID" value="GGK48354.1"/>
    <property type="molecule type" value="Genomic_DNA"/>
</dbReference>
<accession>A0A917V797</accession>
<reference evidence="2" key="2">
    <citation type="submission" date="2020-09" db="EMBL/GenBank/DDBJ databases">
        <authorList>
            <person name="Sun Q."/>
            <person name="Zhou Y."/>
        </authorList>
    </citation>
    <scope>NUCLEOTIDE SEQUENCE</scope>
    <source>
        <strain evidence="2">CGMCC 4.7278</strain>
    </source>
</reference>
<gene>
    <name evidence="2" type="ORF">GCM10011591_19690</name>
</gene>
<keyword evidence="3" id="KW-1185">Reference proteome</keyword>
<dbReference type="AlphaFoldDB" id="A0A917V797"/>
<dbReference type="InterPro" id="IPR041657">
    <property type="entry name" value="HTH_17"/>
</dbReference>
<comment type="caution">
    <text evidence="2">The sequence shown here is derived from an EMBL/GenBank/DDBJ whole genome shotgun (WGS) entry which is preliminary data.</text>
</comment>
<dbReference type="Proteomes" id="UP000612956">
    <property type="component" value="Unassembled WGS sequence"/>
</dbReference>
<protein>
    <recommendedName>
        <fullName evidence="1">Helix-turn-helix domain-containing protein</fullName>
    </recommendedName>
</protein>